<dbReference type="SUPFAM" id="SSF51230">
    <property type="entry name" value="Single hybrid motif"/>
    <property type="match status" value="1"/>
</dbReference>
<dbReference type="InterPro" id="IPR020019">
    <property type="entry name" value="AcTrfase_PglD-like"/>
</dbReference>
<name>A0A1M7Y4B3_9FIRM</name>
<dbReference type="Pfam" id="PF00364">
    <property type="entry name" value="Biotin_lipoyl"/>
    <property type="match status" value="1"/>
</dbReference>
<dbReference type="RefSeq" id="WP_084558535.1">
    <property type="nucleotide sequence ID" value="NZ_FRFD01000004.1"/>
</dbReference>
<dbReference type="NCBIfam" id="TIGR03570">
    <property type="entry name" value="NeuD_NnaD"/>
    <property type="match status" value="1"/>
</dbReference>
<reference evidence="5 6" key="1">
    <citation type="submission" date="2016-12" db="EMBL/GenBank/DDBJ databases">
        <authorList>
            <person name="Song W.-J."/>
            <person name="Kurnit D.M."/>
        </authorList>
    </citation>
    <scope>NUCLEOTIDE SEQUENCE [LARGE SCALE GENOMIC DNA]</scope>
    <source>
        <strain evidence="5 6">DSM 12503</strain>
    </source>
</reference>
<dbReference type="Gene3D" id="2.40.50.100">
    <property type="match status" value="1"/>
</dbReference>
<dbReference type="OrthoDB" id="9801456at2"/>
<dbReference type="CDD" id="cd06849">
    <property type="entry name" value="lipoyl_domain"/>
    <property type="match status" value="1"/>
</dbReference>
<dbReference type="GO" id="GO:0016746">
    <property type="term" value="F:acyltransferase activity"/>
    <property type="evidence" value="ECO:0007669"/>
    <property type="project" value="UniProtKB-KW"/>
</dbReference>
<keyword evidence="1 5" id="KW-0808">Transferase</keyword>
<dbReference type="Proteomes" id="UP000184612">
    <property type="component" value="Unassembled WGS sequence"/>
</dbReference>
<sequence length="349" mass="37708">MSKFEILMPRLGTNDNFVTIGLWNVKNGDMVKAGQIIAIIETTKETQDLEAEKDGYIYLKYVEGDDVEVGKVIAYISAEKEELNEEKTSSTVAQLNITKKALELAEKNGIDLSKLDSSKMIREKDILVLLGEKKVSKRNIANDVIIVSGGGVAKMCIDILRESKNYNIAGITDIKLKTGNEVMGVPVLGNDDILDELKDKGYMLAVNAIGGIANDNTGKLFFLRENMYNIIKSKGFFMPNIIHPNAFIESSAELGEGNLLLAGAIVGSDVKIGNDCIINTGAIVSHDCIIEDHAKISPGAILAGNVQIGENSLIGMGVTIYIGVKIGKNVIISNGKNIFSDVPDNSIIM</sequence>
<dbReference type="InterPro" id="IPR041561">
    <property type="entry name" value="PglD_N"/>
</dbReference>
<feature type="domain" description="Lipoyl-binding" evidence="4">
    <location>
        <begin position="3"/>
        <end position="77"/>
    </location>
</feature>
<dbReference type="PANTHER" id="PTHR43300:SF7">
    <property type="entry name" value="UDP-N-ACETYLBACILLOSAMINE N-ACETYLTRANSFERASE"/>
    <property type="match status" value="1"/>
</dbReference>
<dbReference type="EMBL" id="FRFD01000004">
    <property type="protein sequence ID" value="SHO47120.1"/>
    <property type="molecule type" value="Genomic_DNA"/>
</dbReference>
<dbReference type="Pfam" id="PF00132">
    <property type="entry name" value="Hexapep"/>
    <property type="match status" value="1"/>
</dbReference>
<dbReference type="Gene3D" id="2.160.10.10">
    <property type="entry name" value="Hexapeptide repeat proteins"/>
    <property type="match status" value="1"/>
</dbReference>
<evidence type="ECO:0000313" key="5">
    <source>
        <dbReference type="EMBL" id="SHO47120.1"/>
    </source>
</evidence>
<keyword evidence="5" id="KW-0012">Acyltransferase</keyword>
<dbReference type="AlphaFoldDB" id="A0A1M7Y4B3"/>
<accession>A0A1M7Y4B3</accession>
<feature type="active site" description="Proton acceptor" evidence="3">
    <location>
        <position position="286"/>
    </location>
</feature>
<proteinExistence type="predicted"/>
<evidence type="ECO:0000256" key="1">
    <source>
        <dbReference type="ARBA" id="ARBA00022679"/>
    </source>
</evidence>
<keyword evidence="2" id="KW-0677">Repeat</keyword>
<dbReference type="SUPFAM" id="SSF51161">
    <property type="entry name" value="Trimeric LpxA-like enzymes"/>
    <property type="match status" value="1"/>
</dbReference>
<evidence type="ECO:0000313" key="6">
    <source>
        <dbReference type="Proteomes" id="UP000184612"/>
    </source>
</evidence>
<feature type="site" description="Increases basicity of active site His" evidence="3">
    <location>
        <position position="287"/>
    </location>
</feature>
<dbReference type="CDD" id="cd03360">
    <property type="entry name" value="LbH_AT_putative"/>
    <property type="match status" value="1"/>
</dbReference>
<evidence type="ECO:0000256" key="3">
    <source>
        <dbReference type="PIRSR" id="PIRSR620019-1"/>
    </source>
</evidence>
<dbReference type="InterPro" id="IPR011053">
    <property type="entry name" value="Single_hybrid_motif"/>
</dbReference>
<gene>
    <name evidence="5" type="ORF">SAMN02745217_01424</name>
</gene>
<dbReference type="InterPro" id="IPR050179">
    <property type="entry name" value="Trans_hexapeptide_repeat"/>
</dbReference>
<dbReference type="PROSITE" id="PS50968">
    <property type="entry name" value="BIOTINYL_LIPOYL"/>
    <property type="match status" value="1"/>
</dbReference>
<keyword evidence="6" id="KW-1185">Reference proteome</keyword>
<dbReference type="Gene3D" id="3.40.50.20">
    <property type="match status" value="1"/>
</dbReference>
<dbReference type="InterPro" id="IPR001451">
    <property type="entry name" value="Hexapep"/>
</dbReference>
<dbReference type="InterPro" id="IPR018357">
    <property type="entry name" value="Hexapep_transf_CS"/>
</dbReference>
<dbReference type="InterPro" id="IPR011004">
    <property type="entry name" value="Trimer_LpxA-like_sf"/>
</dbReference>
<dbReference type="PANTHER" id="PTHR43300">
    <property type="entry name" value="ACETYLTRANSFERASE"/>
    <property type="match status" value="1"/>
</dbReference>
<protein>
    <submittedName>
        <fullName evidence="5">Sugar O-acyltransferase, sialic acid O-acetyltransferase NeuD family</fullName>
    </submittedName>
</protein>
<dbReference type="InterPro" id="IPR000089">
    <property type="entry name" value="Biotin_lipoyl"/>
</dbReference>
<evidence type="ECO:0000259" key="4">
    <source>
        <dbReference type="PROSITE" id="PS50968"/>
    </source>
</evidence>
<evidence type="ECO:0000256" key="2">
    <source>
        <dbReference type="ARBA" id="ARBA00022737"/>
    </source>
</evidence>
<organism evidence="5 6">
    <name type="scientific">Anaerocolumna xylanovorans DSM 12503</name>
    <dbReference type="NCBI Taxonomy" id="1121345"/>
    <lineage>
        <taxon>Bacteria</taxon>
        <taxon>Bacillati</taxon>
        <taxon>Bacillota</taxon>
        <taxon>Clostridia</taxon>
        <taxon>Lachnospirales</taxon>
        <taxon>Lachnospiraceae</taxon>
        <taxon>Anaerocolumna</taxon>
    </lineage>
</organism>
<dbReference type="Pfam" id="PF17836">
    <property type="entry name" value="PglD_N"/>
    <property type="match status" value="1"/>
</dbReference>
<dbReference type="PROSITE" id="PS00101">
    <property type="entry name" value="HEXAPEP_TRANSFERASES"/>
    <property type="match status" value="1"/>
</dbReference>
<dbReference type="STRING" id="1121345.SAMN02745217_01424"/>